<sequence length="69" mass="7392">MASPTRWPSRASGQKLLGGSSPAWYVMVAARLASSRTRDFTFFNAFFSTVSVVFAGATLMLPSPFDIAG</sequence>
<dbReference type="EMBL" id="GBRH01229001">
    <property type="protein sequence ID" value="JAD68894.1"/>
    <property type="molecule type" value="Transcribed_RNA"/>
</dbReference>
<feature type="transmembrane region" description="Helical" evidence="1">
    <location>
        <begin position="40"/>
        <end position="61"/>
    </location>
</feature>
<keyword evidence="1" id="KW-1133">Transmembrane helix</keyword>
<keyword evidence="1" id="KW-0472">Membrane</keyword>
<dbReference type="AlphaFoldDB" id="A0A0A9BXV5"/>
<proteinExistence type="predicted"/>
<keyword evidence="1" id="KW-0812">Transmembrane</keyword>
<name>A0A0A9BXV5_ARUDO</name>
<organism evidence="2">
    <name type="scientific">Arundo donax</name>
    <name type="common">Giant reed</name>
    <name type="synonym">Donax arundinaceus</name>
    <dbReference type="NCBI Taxonomy" id="35708"/>
    <lineage>
        <taxon>Eukaryota</taxon>
        <taxon>Viridiplantae</taxon>
        <taxon>Streptophyta</taxon>
        <taxon>Embryophyta</taxon>
        <taxon>Tracheophyta</taxon>
        <taxon>Spermatophyta</taxon>
        <taxon>Magnoliopsida</taxon>
        <taxon>Liliopsida</taxon>
        <taxon>Poales</taxon>
        <taxon>Poaceae</taxon>
        <taxon>PACMAD clade</taxon>
        <taxon>Arundinoideae</taxon>
        <taxon>Arundineae</taxon>
        <taxon>Arundo</taxon>
    </lineage>
</organism>
<evidence type="ECO:0000256" key="1">
    <source>
        <dbReference type="SAM" id="Phobius"/>
    </source>
</evidence>
<evidence type="ECO:0000313" key="2">
    <source>
        <dbReference type="EMBL" id="JAD68894.1"/>
    </source>
</evidence>
<accession>A0A0A9BXV5</accession>
<protein>
    <submittedName>
        <fullName evidence="2">Uncharacterized protein</fullName>
    </submittedName>
</protein>
<reference evidence="2" key="1">
    <citation type="submission" date="2014-09" db="EMBL/GenBank/DDBJ databases">
        <authorList>
            <person name="Magalhaes I.L.F."/>
            <person name="Oliveira U."/>
            <person name="Santos F.R."/>
            <person name="Vidigal T.H.D.A."/>
            <person name="Brescovit A.D."/>
            <person name="Santos A.J."/>
        </authorList>
    </citation>
    <scope>NUCLEOTIDE SEQUENCE</scope>
    <source>
        <tissue evidence="2">Shoot tissue taken approximately 20 cm above the soil surface</tissue>
    </source>
</reference>
<reference evidence="2" key="2">
    <citation type="journal article" date="2015" name="Data Brief">
        <title>Shoot transcriptome of the giant reed, Arundo donax.</title>
        <authorList>
            <person name="Barrero R.A."/>
            <person name="Guerrero F.D."/>
            <person name="Moolhuijzen P."/>
            <person name="Goolsby J.A."/>
            <person name="Tidwell J."/>
            <person name="Bellgard S.E."/>
            <person name="Bellgard M.I."/>
        </authorList>
    </citation>
    <scope>NUCLEOTIDE SEQUENCE</scope>
    <source>
        <tissue evidence="2">Shoot tissue taken approximately 20 cm above the soil surface</tissue>
    </source>
</reference>